<dbReference type="Proteomes" id="UP000030040">
    <property type="component" value="Segment"/>
</dbReference>
<dbReference type="KEGG" id="vg:24638747"/>
<name>A0A097PBD9_9CAUD</name>
<protein>
    <submittedName>
        <fullName evidence="1">Uncharacterized protein</fullName>
    </submittedName>
</protein>
<proteinExistence type="predicted"/>
<evidence type="ECO:0000313" key="2">
    <source>
        <dbReference type="Proteomes" id="UP000030040"/>
    </source>
</evidence>
<reference evidence="2" key="1">
    <citation type="submission" date="2014-10" db="EMBL/GenBank/DDBJ databases">
        <title>Draft genome sequence of lytic bacteriophage specific to a multidrug resistant bacterium Delftia tsuruhatensis ARB-1.</title>
        <authorList>
            <person name="Bhattacharjee A.S."/>
            <person name="Motlagh A.M."/>
            <person name="Goel R."/>
        </authorList>
    </citation>
    <scope>NUCLEOTIDE SEQUENCE [LARGE SCALE GENOMIC DNA]</scope>
</reference>
<dbReference type="RefSeq" id="YP_009148425.1">
    <property type="nucleotide sequence ID" value="NC_027348.2"/>
</dbReference>
<accession>A0A097PBD9</accession>
<sequence>MAHPADKEWVEQVKAEYRENGFLHDGKPPIQGSIARRIRGRAYLLAYALSRNSLCWGRLTAEGSFHSVWFGLAHNVFMCDLTGAMHMYTLHLGPLTITFGKD</sequence>
<gene>
    <name evidence="1" type="ORF">RG2014_062</name>
</gene>
<dbReference type="EMBL" id="KM879221">
    <property type="protein sequence ID" value="AIU44316.1"/>
    <property type="molecule type" value="Genomic_DNA"/>
</dbReference>
<evidence type="ECO:0000313" key="1">
    <source>
        <dbReference type="EMBL" id="AIU44316.1"/>
    </source>
</evidence>
<organism evidence="1 2">
    <name type="scientific">Delftia phage RG-2014</name>
    <dbReference type="NCBI Taxonomy" id="1563661"/>
    <lineage>
        <taxon>Viruses</taxon>
        <taxon>Duplodnaviria</taxon>
        <taxon>Heunggongvirae</taxon>
        <taxon>Uroviricota</taxon>
        <taxon>Caudoviricetes</taxon>
        <taxon>Schitoviridae</taxon>
        <taxon>Dendoorenvirus</taxon>
        <taxon>Dendoorenvirus RG2014</taxon>
    </lineage>
</organism>
<dbReference type="GeneID" id="24638747"/>
<keyword evidence="2" id="KW-1185">Reference proteome</keyword>